<name>A0A1G7E0G6_9FLAO</name>
<gene>
    <name evidence="1" type="ORF">SAMN04487992_10213</name>
</gene>
<dbReference type="EMBL" id="FNBD01000002">
    <property type="protein sequence ID" value="SDE57228.1"/>
    <property type="molecule type" value="Genomic_DNA"/>
</dbReference>
<dbReference type="RefSeq" id="WP_074537385.1">
    <property type="nucleotide sequence ID" value="NZ_FNBD01000002.1"/>
</dbReference>
<dbReference type="Proteomes" id="UP000182114">
    <property type="component" value="Unassembled WGS sequence"/>
</dbReference>
<reference evidence="2" key="1">
    <citation type="submission" date="2016-10" db="EMBL/GenBank/DDBJ databases">
        <authorList>
            <person name="Varghese N."/>
            <person name="Submissions S."/>
        </authorList>
    </citation>
    <scope>NUCLEOTIDE SEQUENCE [LARGE SCALE GENOMIC DNA]</scope>
    <source>
        <strain evidence="2">DSM 24729</strain>
    </source>
</reference>
<keyword evidence="2" id="KW-1185">Reference proteome</keyword>
<organism evidence="1 2">
    <name type="scientific">Cellulophaga baltica</name>
    <dbReference type="NCBI Taxonomy" id="76594"/>
    <lineage>
        <taxon>Bacteria</taxon>
        <taxon>Pseudomonadati</taxon>
        <taxon>Bacteroidota</taxon>
        <taxon>Flavobacteriia</taxon>
        <taxon>Flavobacteriales</taxon>
        <taxon>Flavobacteriaceae</taxon>
        <taxon>Cellulophaga</taxon>
    </lineage>
</organism>
<dbReference type="eggNOG" id="COG2373">
    <property type="taxonomic scope" value="Bacteria"/>
</dbReference>
<proteinExistence type="predicted"/>
<sequence>MKHTALVKLFLALPITLFILLFGTNTRTIVPYSTTEEINSNTRIDNLSLFPDSDGDGLTDDIDEDDDNDGIPDLFEDGCEVSTGFGTPPPSLGSTNYVTSIYTNYSGFWSSSVGALNTTSYDNVSELLAFTVGSQTYATGVGATAMIDTDNNGFYDNVDTDGDAVADLTVAETSWTALRPVTSITSGVRLEGRAIDGNTSNAVGPQLTSGGIPFNPYLYQGERGLDMGYAIANIDNAWYFSLGGTNTAAYGDGEMDILLTQGAQLGSGLNYNRLHLLDEDGNYLDNGVEVNWNDTPVVGNSNVDQYNANDSSSGRNQKKNIRLAAVELSEFGLTAAERAKAIIFRLEISANADPIFFVVNDKSFYTGCTPLDSDGDGIPNSLDLDSDNDGIYDGIEAGHGKTLVDGRVTGSVGTDGIPDSVQATGQFDNGTINYQINDSDTDNTFDFLSSDSDADGCTDVIEAGFLDPDNDAILGNSPVSIDFWGVIINQGGYTGTRDGNTNAVPDYQEASAAPTITMEPQDTIIIDGNSGSISVTASNTAQYQWQISTDGGTSFSDIIDFASYTGIQTATLTIHNANIEFNGLEFRVILSNEGYVCSSPIISESVVLDIRIKTMITNRKITYRIHKA</sequence>
<dbReference type="InterPro" id="IPR013783">
    <property type="entry name" value="Ig-like_fold"/>
</dbReference>
<evidence type="ECO:0000313" key="2">
    <source>
        <dbReference type="Proteomes" id="UP000182114"/>
    </source>
</evidence>
<evidence type="ECO:0000313" key="1">
    <source>
        <dbReference type="EMBL" id="SDE57228.1"/>
    </source>
</evidence>
<dbReference type="Gene3D" id="2.60.40.10">
    <property type="entry name" value="Immunoglobulins"/>
    <property type="match status" value="1"/>
</dbReference>
<accession>A0A1G7E0G6</accession>
<protein>
    <recommendedName>
        <fullName evidence="3">Ig-like domain-containing protein</fullName>
    </recommendedName>
</protein>
<evidence type="ECO:0008006" key="3">
    <source>
        <dbReference type="Google" id="ProtNLM"/>
    </source>
</evidence>
<dbReference type="AlphaFoldDB" id="A0A1G7E0G6"/>